<organism evidence="6 7">
    <name type="scientific">Rhodococcus wratislaviensis</name>
    <name type="common">Tsukamurella wratislaviensis</name>
    <dbReference type="NCBI Taxonomy" id="44752"/>
    <lineage>
        <taxon>Bacteria</taxon>
        <taxon>Bacillati</taxon>
        <taxon>Actinomycetota</taxon>
        <taxon>Actinomycetes</taxon>
        <taxon>Mycobacteriales</taxon>
        <taxon>Nocardiaceae</taxon>
        <taxon>Rhodococcus</taxon>
    </lineage>
</organism>
<dbReference type="Pfam" id="PF06722">
    <property type="entry name" value="EryCIII-like_C"/>
    <property type="match status" value="1"/>
</dbReference>
<evidence type="ECO:0000259" key="5">
    <source>
        <dbReference type="Pfam" id="PF21036"/>
    </source>
</evidence>
<comment type="caution">
    <text evidence="6">The sequence shown here is derived from an EMBL/GenBank/DDBJ whole genome shotgun (WGS) entry which is preliminary data.</text>
</comment>
<gene>
    <name evidence="6" type="ORF">Rhow_000733</name>
</gene>
<evidence type="ECO:0000256" key="2">
    <source>
        <dbReference type="ARBA" id="ARBA00022676"/>
    </source>
</evidence>
<keyword evidence="2" id="KW-0328">Glycosyltransferase</keyword>
<dbReference type="InterPro" id="IPR050426">
    <property type="entry name" value="Glycosyltransferase_28"/>
</dbReference>
<evidence type="ECO:0000256" key="1">
    <source>
        <dbReference type="ARBA" id="ARBA00006962"/>
    </source>
</evidence>
<protein>
    <submittedName>
        <fullName evidence="6">Glycosyltransferase</fullName>
    </submittedName>
</protein>
<dbReference type="Proteomes" id="UP000287519">
    <property type="component" value="Unassembled WGS sequence"/>
</dbReference>
<keyword evidence="7" id="KW-1185">Reference proteome</keyword>
<dbReference type="GO" id="GO:0017000">
    <property type="term" value="P:antibiotic biosynthetic process"/>
    <property type="evidence" value="ECO:0007669"/>
    <property type="project" value="UniProtKB-ARBA"/>
</dbReference>
<dbReference type="GO" id="GO:0009247">
    <property type="term" value="P:glycolipid biosynthetic process"/>
    <property type="evidence" value="ECO:0007669"/>
    <property type="project" value="UniProtKB-ARBA"/>
</dbReference>
<reference evidence="6 7" key="1">
    <citation type="submission" date="2018-11" db="EMBL/GenBank/DDBJ databases">
        <title>Microbial catabolism of amino acid.</title>
        <authorList>
            <person name="Hibi M."/>
            <person name="Ogawa J."/>
        </authorList>
    </citation>
    <scope>NUCLEOTIDE SEQUENCE [LARGE SCALE GENOMIC DNA]</scope>
    <source>
        <strain evidence="6 7">C31-06</strain>
    </source>
</reference>
<dbReference type="InterPro" id="IPR048284">
    <property type="entry name" value="EryCIII-like_N"/>
</dbReference>
<proteinExistence type="inferred from homology"/>
<dbReference type="GO" id="GO:0016758">
    <property type="term" value="F:hexosyltransferase activity"/>
    <property type="evidence" value="ECO:0007669"/>
    <property type="project" value="UniProtKB-ARBA"/>
</dbReference>
<accession>A0A402C2H7</accession>
<dbReference type="InterPro" id="IPR010610">
    <property type="entry name" value="EryCIII-like_C"/>
</dbReference>
<feature type="domain" description="Erythromycin biosynthesis protein CIII-like C-terminal" evidence="4">
    <location>
        <begin position="243"/>
        <end position="387"/>
    </location>
</feature>
<dbReference type="GO" id="GO:0008194">
    <property type="term" value="F:UDP-glycosyltransferase activity"/>
    <property type="evidence" value="ECO:0007669"/>
    <property type="project" value="InterPro"/>
</dbReference>
<dbReference type="CDD" id="cd03784">
    <property type="entry name" value="GT1_Gtf-like"/>
    <property type="match status" value="1"/>
</dbReference>
<dbReference type="FunFam" id="3.40.50.2000:FF:000072">
    <property type="entry name" value="Glycosyl transferase"/>
    <property type="match status" value="1"/>
</dbReference>
<evidence type="ECO:0000256" key="3">
    <source>
        <dbReference type="ARBA" id="ARBA00022679"/>
    </source>
</evidence>
<dbReference type="Gene3D" id="3.40.50.2000">
    <property type="entry name" value="Glycogen Phosphorylase B"/>
    <property type="match status" value="2"/>
</dbReference>
<dbReference type="AlphaFoldDB" id="A0A402C2H7"/>
<sequence>MGVQRDRRVLVSFAGGIGHLNPMLPIARALRASGHGVGVCGQADIIDGIDGFDAHFPTGTPAPAPTMESTGRLTTSDLDHEFSVIGTYFAGSLAARRFDHVRGIIDHWTPHLVICDEMDFGAMLAAEHAQVPRVIVNVIASGALTRIERIREPLAQLRALHGLRGDPTGSELTRDLVVSPFPPSFRHPDFPLSETAVSIRAETEPATGRYAAVDWLVTGDEPRRVYLTLGTVFNTESGDLFARVLDGLRRLPVRVLATVGRNIDPATIPVTADNIRIERFVPQSTVLLHCDVVVNHAGSGSAIGALTHGVPVIALPMGADQELNAERLAALDAGIALDPITVSPDELRDAALTVVASEPLRAGARRVRDEIAEMPCPASITTDLEKLMVAARRG</sequence>
<evidence type="ECO:0000313" key="7">
    <source>
        <dbReference type="Proteomes" id="UP000287519"/>
    </source>
</evidence>
<dbReference type="GO" id="GO:0016020">
    <property type="term" value="C:membrane"/>
    <property type="evidence" value="ECO:0007669"/>
    <property type="project" value="GOC"/>
</dbReference>
<evidence type="ECO:0000313" key="6">
    <source>
        <dbReference type="EMBL" id="GCE37849.1"/>
    </source>
</evidence>
<dbReference type="Pfam" id="PF21036">
    <property type="entry name" value="EryCIII-like_N"/>
    <property type="match status" value="1"/>
</dbReference>
<comment type="similarity">
    <text evidence="1">Belongs to the glycosyltransferase 28 family.</text>
</comment>
<dbReference type="EMBL" id="BHYM01000013">
    <property type="protein sequence ID" value="GCE37849.1"/>
    <property type="molecule type" value="Genomic_DNA"/>
</dbReference>
<dbReference type="SUPFAM" id="SSF53756">
    <property type="entry name" value="UDP-Glycosyltransferase/glycogen phosphorylase"/>
    <property type="match status" value="1"/>
</dbReference>
<dbReference type="PANTHER" id="PTHR48050">
    <property type="entry name" value="STEROL 3-BETA-GLUCOSYLTRANSFERASE"/>
    <property type="match status" value="1"/>
</dbReference>
<name>A0A402C2H7_RHOWR</name>
<dbReference type="PANTHER" id="PTHR48050:SF13">
    <property type="entry name" value="STEROL 3-BETA-GLUCOSYLTRANSFERASE UGT80A2"/>
    <property type="match status" value="1"/>
</dbReference>
<keyword evidence="3 6" id="KW-0808">Transferase</keyword>
<feature type="domain" description="Erythromycin biosynthesis protein CIII-like N-terminal" evidence="5">
    <location>
        <begin position="94"/>
        <end position="230"/>
    </location>
</feature>
<evidence type="ECO:0000259" key="4">
    <source>
        <dbReference type="Pfam" id="PF06722"/>
    </source>
</evidence>
<dbReference type="InterPro" id="IPR002213">
    <property type="entry name" value="UDP_glucos_trans"/>
</dbReference>